<organism evidence="3 4">
    <name type="scientific">Streptomyces albireticuli</name>
    <dbReference type="NCBI Taxonomy" id="1940"/>
    <lineage>
        <taxon>Bacteria</taxon>
        <taxon>Bacillati</taxon>
        <taxon>Actinomycetota</taxon>
        <taxon>Actinomycetes</taxon>
        <taxon>Kitasatosporales</taxon>
        <taxon>Streptomycetaceae</taxon>
        <taxon>Streptomyces</taxon>
    </lineage>
</organism>
<feature type="region of interest" description="Disordered" evidence="1">
    <location>
        <begin position="203"/>
        <end position="236"/>
    </location>
</feature>
<dbReference type="OrthoDB" id="4112936at2"/>
<dbReference type="KEGG" id="salj:SMD11_2375"/>
<keyword evidence="2" id="KW-0812">Transmembrane</keyword>
<gene>
    <name evidence="3" type="ORF">SMD11_2375</name>
</gene>
<dbReference type="AlphaFoldDB" id="A0A1Z2L166"/>
<accession>A0A1Z2L166</accession>
<evidence type="ECO:0000313" key="4">
    <source>
        <dbReference type="Proteomes" id="UP000195755"/>
    </source>
</evidence>
<name>A0A1Z2L166_9ACTN</name>
<evidence type="ECO:0000313" key="3">
    <source>
        <dbReference type="EMBL" id="ARZ68024.1"/>
    </source>
</evidence>
<feature type="transmembrane region" description="Helical" evidence="2">
    <location>
        <begin position="16"/>
        <end position="36"/>
    </location>
</feature>
<sequence length="362" mass="37794">MSYSPPRPTGQAERKVRVLTGFLAVAALVAALVALWQTQSTPLARRTYCWGAWTEGSGPFRDGGRERAAEESVPTRERPRGHCVLSWRGGRGAGAYEQRIEVRLGTGPRDAAGRRDWVGGLFAGGDRALPGLLPGFTADGSGALVLPESCDVGGRPSVVTLTSSFTDAADRGSHPGFPDDSSPSRTGELLVRVANRATEATRCSSAPALRLRAEPPLSSPSPSPDAPAGRCAIPGLGEDAAGERLTDTVGGGAGDDLQSCAVSGGDDGRPAARFTMVGRPRIVALFDGLTGDSPPAPGWRGRGRIDAAGALVRAECEGRPTVFTMRVGPGRTHTRLDDPRHAFPAFVDAMAARIGCAPLRER</sequence>
<dbReference type="RefSeq" id="WP_087926390.1">
    <property type="nucleotide sequence ID" value="NZ_CP021744.1"/>
</dbReference>
<keyword evidence="2" id="KW-1133">Transmembrane helix</keyword>
<proteinExistence type="predicted"/>
<dbReference type="Proteomes" id="UP000195755">
    <property type="component" value="Chromosome"/>
</dbReference>
<protein>
    <submittedName>
        <fullName evidence="3">Uncharacterized protein</fullName>
    </submittedName>
</protein>
<keyword evidence="2" id="KW-0472">Membrane</keyword>
<evidence type="ECO:0000256" key="2">
    <source>
        <dbReference type="SAM" id="Phobius"/>
    </source>
</evidence>
<reference evidence="3 4" key="1">
    <citation type="submission" date="2017-06" db="EMBL/GenBank/DDBJ databases">
        <title>Streptomyces albireticuli Genome sequencing and assembly.</title>
        <authorList>
            <person name="Wang Y."/>
            <person name="Du B."/>
            <person name="Ding Y."/>
            <person name="Liu H."/>
            <person name="Hou Q."/>
            <person name="Liu K."/>
            <person name="Yao L."/>
            <person name="Wang C."/>
        </authorList>
    </citation>
    <scope>NUCLEOTIDE SEQUENCE [LARGE SCALE GENOMIC DNA]</scope>
    <source>
        <strain evidence="3 4">MDJK11</strain>
    </source>
</reference>
<evidence type="ECO:0000256" key="1">
    <source>
        <dbReference type="SAM" id="MobiDB-lite"/>
    </source>
</evidence>
<dbReference type="EMBL" id="CP021744">
    <property type="protein sequence ID" value="ARZ68024.1"/>
    <property type="molecule type" value="Genomic_DNA"/>
</dbReference>